<sequence length="718" mass="77427">MPQKRRRLEEPAQPALAEQSSSLRRTTRQTPVLPPLPPTSAAVAKVAQAPAVADPTAMATTTVTATASASAPAPATATGANGPGSAVSGRPQLQPTGPATTASTATTTTVSNAIATSQTPVPIPTPLGSGQQPNRSRERPQSTIPPPPFPPTYSPPVKTPVPVPVVTPISPPSIPRRPLPSLGSNPPAGRSMSAVSVTDNARPSDLVAPEISYHVPQPAVPGRVQSSLLRPHGPSALPPRLDRRPAPPVVTPVPPPKPPTLPVNDRGPPRADRNIDKVVLGDLCFRTWYPSYYGKEILGDTSGNSRNGGGSKDGSNEASSKASKRDKDNQPMLERLYVCPSCFKYAKELVAWRGHVRVCERKAFIPGKKIYRHPRGRRKVLVAFEGKGPGPKRRRGDSGIRYTEEIVHDEGEWSIWEVDGEKHGLFCQNLSLFAKLFLDNKSVFFDVTGFNYFLLVYTPPASPVAPETEPIQTRPPQVCGFFSKEKMSWDNNNLACILVFPPWQRKGLGALLMGASYEISRREGILGGPEKPISDLGKKGYKRFWSGEIARWLLSLESTAPQPQPQSPQVAGGPVITQELIVDVNDCSRDTWIAAEDCLGVLRDMGVLEDAGMGFGKPEKKADAAAEEDESRELLPEGGDGAAHKQQDLVSRSAEEKRSLSVKVVPRVRIDKEVVRRYVATHRISLERTCDPDGFVQGYAMKVDSSGNDGDKTGVETA</sequence>
<keyword evidence="5" id="KW-0479">Metal-binding</keyword>
<dbReference type="SUPFAM" id="SSF55729">
    <property type="entry name" value="Acyl-CoA N-acyltransferases (Nat)"/>
    <property type="match status" value="1"/>
</dbReference>
<dbReference type="GO" id="GO:0008270">
    <property type="term" value="F:zinc ion binding"/>
    <property type="evidence" value="ECO:0007669"/>
    <property type="project" value="UniProtKB-KW"/>
</dbReference>
<dbReference type="STRING" id="655827.E9DWC5"/>
<feature type="active site" description="Proton donor/acceptor" evidence="14">
    <location>
        <position position="530"/>
    </location>
</feature>
<dbReference type="OrthoDB" id="787137at2759"/>
<dbReference type="InterPro" id="IPR016181">
    <property type="entry name" value="Acyl_CoA_acyltransferase"/>
</dbReference>
<comment type="subcellular location">
    <subcellularLocation>
        <location evidence="1">Nucleus</location>
    </subcellularLocation>
</comment>
<evidence type="ECO:0000256" key="15">
    <source>
        <dbReference type="SAM" id="MobiDB-lite"/>
    </source>
</evidence>
<feature type="compositionally biased region" description="Low complexity" evidence="15">
    <location>
        <begin position="41"/>
        <end position="86"/>
    </location>
</feature>
<dbReference type="PROSITE" id="PS51726">
    <property type="entry name" value="MYST_HAT"/>
    <property type="match status" value="1"/>
</dbReference>
<organism evidence="18">
    <name type="scientific">Metarhizium acridum (strain CQMa 102)</name>
    <dbReference type="NCBI Taxonomy" id="655827"/>
    <lineage>
        <taxon>Eukaryota</taxon>
        <taxon>Fungi</taxon>
        <taxon>Dikarya</taxon>
        <taxon>Ascomycota</taxon>
        <taxon>Pezizomycotina</taxon>
        <taxon>Sordariomycetes</taxon>
        <taxon>Hypocreomycetidae</taxon>
        <taxon>Hypocreales</taxon>
        <taxon>Clavicipitaceae</taxon>
        <taxon>Metarhizium</taxon>
    </lineage>
</organism>
<dbReference type="PRINTS" id="PR01217">
    <property type="entry name" value="PRICHEXTENSN"/>
</dbReference>
<feature type="compositionally biased region" description="Pro residues" evidence="15">
    <location>
        <begin position="143"/>
        <end position="178"/>
    </location>
</feature>
<accession>E9DWC5</accession>
<dbReference type="InterPro" id="IPR050603">
    <property type="entry name" value="MYST_HAT"/>
</dbReference>
<dbReference type="Pfam" id="PF01853">
    <property type="entry name" value="MOZ_SAS"/>
    <property type="match status" value="1"/>
</dbReference>
<dbReference type="GO" id="GO:0006355">
    <property type="term" value="P:regulation of DNA-templated transcription"/>
    <property type="evidence" value="ECO:0007669"/>
    <property type="project" value="InterPro"/>
</dbReference>
<dbReference type="FunFam" id="3.40.630.30:FF:000067">
    <property type="entry name" value="Histone acetyltransferase"/>
    <property type="match status" value="1"/>
</dbReference>
<dbReference type="eggNOG" id="KOG2747">
    <property type="taxonomic scope" value="Eukaryota"/>
</dbReference>
<name>E9DWC5_METAQ</name>
<dbReference type="GO" id="GO:0005634">
    <property type="term" value="C:nucleus"/>
    <property type="evidence" value="ECO:0007669"/>
    <property type="project" value="UniProtKB-SubCell"/>
</dbReference>
<keyword evidence="11" id="KW-0539">Nucleus</keyword>
<feature type="compositionally biased region" description="Polar residues" evidence="15">
    <location>
        <begin position="18"/>
        <end position="30"/>
    </location>
</feature>
<dbReference type="KEGG" id="maw:19246234"/>
<keyword evidence="9" id="KW-0805">Transcription regulation</keyword>
<comment type="function">
    <text evidence="13">Catalytic component of the NuA4 histone acetyltransferase (HAT) complex which is involved in epigenetic transcriptional activation of selected genes principally by acetylation of nucleosomal histones H4, H3, H2B, H2A and H2A variant H2A.Z. Acetylates histone H4 to form H4K5ac, H4K8ac, H4K12ac and H4K16ac, histone H3 to form H3K14ac, and histone H2A to form H2AK4ac and H2AK7ac. The NuA4 complex is involved in the DNA damage response and is required for chromosome segregation. The NuA4 complex plays a direct role in repair of DNA double-strand breaks (DSBs) through homologous recombination. Recruitment to promoters depends on H3K4me. Also acetylates non-histone proteins. In addition to protein acetyltransferase, can use different acyl-CoA substrates, such as 2-hydroxyisobutanoyl-CoA (2-hydroxyisobutyryl-CoA) or (2E)-butenoyl-CoA (crotonyl-CoA), and is able to mediate protein 2-hydroxyisobutyrylation and crotonylation, respectively.</text>
</comment>
<dbReference type="InterPro" id="IPR002717">
    <property type="entry name" value="HAT_MYST-type"/>
</dbReference>
<dbReference type="InterPro" id="IPR036388">
    <property type="entry name" value="WH-like_DNA-bd_sf"/>
</dbReference>
<evidence type="ECO:0000259" key="16">
    <source>
        <dbReference type="PROSITE" id="PS51726"/>
    </source>
</evidence>
<evidence type="ECO:0000256" key="14">
    <source>
        <dbReference type="PIRSR" id="PIRSR602717-51"/>
    </source>
</evidence>
<dbReference type="InParanoid" id="E9DWC5"/>
<keyword evidence="8" id="KW-0007">Acetylation</keyword>
<feature type="domain" description="MYST-type HAT" evidence="16">
    <location>
        <begin position="270"/>
        <end position="636"/>
    </location>
</feature>
<keyword evidence="12" id="KW-0012">Acyltransferase</keyword>
<evidence type="ECO:0000256" key="12">
    <source>
        <dbReference type="ARBA" id="ARBA00023315"/>
    </source>
</evidence>
<feature type="region of interest" description="Disordered" evidence="15">
    <location>
        <begin position="1"/>
        <end position="194"/>
    </location>
</feature>
<evidence type="ECO:0000256" key="3">
    <source>
        <dbReference type="ARBA" id="ARBA00013184"/>
    </source>
</evidence>
<protein>
    <recommendedName>
        <fullName evidence="3">histone acetyltransferase</fullName>
        <ecNumber evidence="3">2.3.1.48</ecNumber>
    </recommendedName>
</protein>
<gene>
    <name evidence="17" type="ORF">MAC_01923</name>
</gene>
<keyword evidence="7" id="KW-0862">Zinc</keyword>
<proteinExistence type="inferred from homology"/>
<dbReference type="Proteomes" id="UP000002499">
    <property type="component" value="Unassembled WGS sequence"/>
</dbReference>
<dbReference type="HOGENOM" id="CLU_011815_0_0_1"/>
<feature type="region of interest" description="Disordered" evidence="15">
    <location>
        <begin position="223"/>
        <end position="273"/>
    </location>
</feature>
<evidence type="ECO:0000256" key="4">
    <source>
        <dbReference type="ARBA" id="ARBA00022679"/>
    </source>
</evidence>
<evidence type="ECO:0000256" key="9">
    <source>
        <dbReference type="ARBA" id="ARBA00023015"/>
    </source>
</evidence>
<evidence type="ECO:0000256" key="13">
    <source>
        <dbReference type="ARBA" id="ARBA00045805"/>
    </source>
</evidence>
<feature type="compositionally biased region" description="Basic and acidic residues" evidence="15">
    <location>
        <begin position="642"/>
        <end position="656"/>
    </location>
</feature>
<dbReference type="PANTHER" id="PTHR10615:SF219">
    <property type="entry name" value="HISTONE ACETYLTRANSFERASE KAT5"/>
    <property type="match status" value="1"/>
</dbReference>
<evidence type="ECO:0000256" key="7">
    <source>
        <dbReference type="ARBA" id="ARBA00022833"/>
    </source>
</evidence>
<evidence type="ECO:0000256" key="2">
    <source>
        <dbReference type="ARBA" id="ARBA00010107"/>
    </source>
</evidence>
<dbReference type="AlphaFoldDB" id="E9DWC5"/>
<evidence type="ECO:0000256" key="1">
    <source>
        <dbReference type="ARBA" id="ARBA00004123"/>
    </source>
</evidence>
<feature type="compositionally biased region" description="Pro residues" evidence="15">
    <location>
        <begin position="246"/>
        <end position="261"/>
    </location>
</feature>
<dbReference type="Gene3D" id="3.40.630.30">
    <property type="match status" value="1"/>
</dbReference>
<keyword evidence="4 17" id="KW-0808">Transferase</keyword>
<dbReference type="GO" id="GO:0035267">
    <property type="term" value="C:NuA4 histone acetyltransferase complex"/>
    <property type="evidence" value="ECO:0007669"/>
    <property type="project" value="TreeGrafter"/>
</dbReference>
<dbReference type="GO" id="GO:0046972">
    <property type="term" value="F:histone H4K16 acetyltransferase activity"/>
    <property type="evidence" value="ECO:0007669"/>
    <property type="project" value="TreeGrafter"/>
</dbReference>
<dbReference type="PANTHER" id="PTHR10615">
    <property type="entry name" value="HISTONE ACETYLTRANSFERASE"/>
    <property type="match status" value="1"/>
</dbReference>
<feature type="region of interest" description="Disordered" evidence="15">
    <location>
        <begin position="299"/>
        <end position="328"/>
    </location>
</feature>
<keyword evidence="18" id="KW-1185">Reference proteome</keyword>
<reference evidence="17 18" key="1">
    <citation type="journal article" date="2011" name="PLoS Genet.">
        <title>Genome sequencing and comparative transcriptomics of the model entomopathogenic fungi Metarhizium anisopliae and M. acridum.</title>
        <authorList>
            <person name="Gao Q."/>
            <person name="Jin K."/>
            <person name="Ying S.H."/>
            <person name="Zhang Y."/>
            <person name="Xiao G."/>
            <person name="Shang Y."/>
            <person name="Duan Z."/>
            <person name="Hu X."/>
            <person name="Xie X.Q."/>
            <person name="Zhou G."/>
            <person name="Peng G."/>
            <person name="Luo Z."/>
            <person name="Huang W."/>
            <person name="Wang B."/>
            <person name="Fang W."/>
            <person name="Wang S."/>
            <person name="Zhong Y."/>
            <person name="Ma L.J."/>
            <person name="St Leger R.J."/>
            <person name="Zhao G.P."/>
            <person name="Pei Y."/>
            <person name="Feng M.G."/>
            <person name="Xia Y."/>
            <person name="Wang C."/>
        </authorList>
    </citation>
    <scope>NUCLEOTIDE SEQUENCE [LARGE SCALE GENOMIC DNA]</scope>
    <source>
        <strain evidence="17 18">CQMa 102</strain>
    </source>
</reference>
<evidence type="ECO:0000256" key="6">
    <source>
        <dbReference type="ARBA" id="ARBA00022771"/>
    </source>
</evidence>
<dbReference type="Gene3D" id="1.10.10.10">
    <property type="entry name" value="Winged helix-like DNA-binding domain superfamily/Winged helix DNA-binding domain"/>
    <property type="match status" value="1"/>
</dbReference>
<evidence type="ECO:0000313" key="18">
    <source>
        <dbReference type="Proteomes" id="UP000002499"/>
    </source>
</evidence>
<evidence type="ECO:0000256" key="11">
    <source>
        <dbReference type="ARBA" id="ARBA00023242"/>
    </source>
</evidence>
<dbReference type="GeneID" id="19246234"/>
<keyword evidence="10" id="KW-0804">Transcription</keyword>
<feature type="compositionally biased region" description="Low complexity" evidence="15">
    <location>
        <begin position="99"/>
        <end position="117"/>
    </location>
</feature>
<evidence type="ECO:0000256" key="5">
    <source>
        <dbReference type="ARBA" id="ARBA00022723"/>
    </source>
</evidence>
<feature type="region of interest" description="Disordered" evidence="15">
    <location>
        <begin position="615"/>
        <end position="656"/>
    </location>
</feature>
<evidence type="ECO:0000256" key="8">
    <source>
        <dbReference type="ARBA" id="ARBA00022990"/>
    </source>
</evidence>
<keyword evidence="6" id="KW-0863">Zinc-finger</keyword>
<dbReference type="EC" id="2.3.1.48" evidence="3"/>
<dbReference type="EMBL" id="GL698478">
    <property type="protein sequence ID" value="EFY91975.1"/>
    <property type="molecule type" value="Genomic_DNA"/>
</dbReference>
<evidence type="ECO:0000256" key="10">
    <source>
        <dbReference type="ARBA" id="ARBA00023163"/>
    </source>
</evidence>
<dbReference type="Gene3D" id="3.30.60.60">
    <property type="entry name" value="N-acetyl transferase-like"/>
    <property type="match status" value="1"/>
</dbReference>
<evidence type="ECO:0000313" key="17">
    <source>
        <dbReference type="EMBL" id="EFY91975.1"/>
    </source>
</evidence>
<comment type="similarity">
    <text evidence="2">Belongs to the MYST (SAS/MOZ) family.</text>
</comment>